<proteinExistence type="predicted"/>
<dbReference type="Proteomes" id="UP001497444">
    <property type="component" value="Chromosome 12"/>
</dbReference>
<gene>
    <name evidence="1" type="ORF">CSSPJE1EN1_LOCUS5400</name>
</gene>
<keyword evidence="2" id="KW-1185">Reference proteome</keyword>
<name>A0ABP0W0G3_9BRYO</name>
<evidence type="ECO:0000313" key="1">
    <source>
        <dbReference type="EMBL" id="CAK9259922.1"/>
    </source>
</evidence>
<protein>
    <submittedName>
        <fullName evidence="1">Uncharacterized protein</fullName>
    </submittedName>
</protein>
<dbReference type="EMBL" id="OZ020107">
    <property type="protein sequence ID" value="CAK9259922.1"/>
    <property type="molecule type" value="Genomic_DNA"/>
</dbReference>
<sequence>MIHQAKLDTVGGKFGQQWLDISPTHSTLQFLLRALLKVVKLHITQSDADVQVHPNTERGTPTGSDTSGCFRGQSICTIALNLVVLRQHMSKFRFGMLDCRGAASKHESMADRTVSCFMVRTMYLQHTRMLDGYGACKHGTGLSFGLTCMGQHCLLR</sequence>
<reference evidence="1" key="1">
    <citation type="submission" date="2024-02" db="EMBL/GenBank/DDBJ databases">
        <authorList>
            <consortium name="ELIXIR-Norway"/>
            <consortium name="Elixir Norway"/>
        </authorList>
    </citation>
    <scope>NUCLEOTIDE SEQUENCE</scope>
</reference>
<evidence type="ECO:0000313" key="2">
    <source>
        <dbReference type="Proteomes" id="UP001497444"/>
    </source>
</evidence>
<organism evidence="1 2">
    <name type="scientific">Sphagnum jensenii</name>
    <dbReference type="NCBI Taxonomy" id="128206"/>
    <lineage>
        <taxon>Eukaryota</taxon>
        <taxon>Viridiplantae</taxon>
        <taxon>Streptophyta</taxon>
        <taxon>Embryophyta</taxon>
        <taxon>Bryophyta</taxon>
        <taxon>Sphagnophytina</taxon>
        <taxon>Sphagnopsida</taxon>
        <taxon>Sphagnales</taxon>
        <taxon>Sphagnaceae</taxon>
        <taxon>Sphagnum</taxon>
    </lineage>
</organism>
<accession>A0ABP0W0G3</accession>